<accession>A0ABR0JVZ0</accession>
<proteinExistence type="predicted"/>
<gene>
    <name evidence="2" type="ORF">LTR24_009780</name>
</gene>
<evidence type="ECO:0000256" key="1">
    <source>
        <dbReference type="SAM" id="MobiDB-lite"/>
    </source>
</evidence>
<feature type="compositionally biased region" description="Polar residues" evidence="1">
    <location>
        <begin position="132"/>
        <end position="145"/>
    </location>
</feature>
<evidence type="ECO:0000313" key="3">
    <source>
        <dbReference type="Proteomes" id="UP001345013"/>
    </source>
</evidence>
<sequence>MSLPLQNDKQPLSSPSKSSLRRTSGTGSIRNPSSNAPNLGPTTHFATEATQHRFLPHSPPNQNLDYDEDEDEAAVYDDSASYQTAPQPQQPFQPFFTLIEDTLTNEHYHPSIHYIFADDEPDIITEAACRSLDQNSDDSPSQEQGQGHDVDDPEPRLPPPRPGIREHYLVLDIHPSPAAGPSSQQQLSDRLPSPSPSSVATAQALAKAYPYTVATAQSLSADWQVLRTSITDAPTMNAEQQHPDDHHLMLRVEGRGTSPDKAFQAREGETMEDMVEHFQTKLAQIRHLMVDLEVQDGLQGQRAEEEGDMFTQGGLVGIGFQPTGFGNAVLDEQD</sequence>
<name>A0ABR0JVZ0_9EURO</name>
<feature type="compositionally biased region" description="Basic and acidic residues" evidence="1">
    <location>
        <begin position="146"/>
        <end position="155"/>
    </location>
</feature>
<dbReference type="Proteomes" id="UP001345013">
    <property type="component" value="Unassembled WGS sequence"/>
</dbReference>
<keyword evidence="3" id="KW-1185">Reference proteome</keyword>
<feature type="compositionally biased region" description="Low complexity" evidence="1">
    <location>
        <begin position="11"/>
        <end position="24"/>
    </location>
</feature>
<feature type="region of interest" description="Disordered" evidence="1">
    <location>
        <begin position="1"/>
        <end position="90"/>
    </location>
</feature>
<feature type="compositionally biased region" description="Low complexity" evidence="1">
    <location>
        <begin position="76"/>
        <end position="90"/>
    </location>
</feature>
<feature type="compositionally biased region" description="Polar residues" evidence="1">
    <location>
        <begin position="25"/>
        <end position="49"/>
    </location>
</feature>
<reference evidence="2 3" key="1">
    <citation type="submission" date="2023-08" db="EMBL/GenBank/DDBJ databases">
        <title>Black Yeasts Isolated from many extreme environments.</title>
        <authorList>
            <person name="Coleine C."/>
            <person name="Stajich J.E."/>
            <person name="Selbmann L."/>
        </authorList>
    </citation>
    <scope>NUCLEOTIDE SEQUENCE [LARGE SCALE GENOMIC DNA]</scope>
    <source>
        <strain evidence="2 3">CCFEE 5885</strain>
    </source>
</reference>
<evidence type="ECO:0000313" key="2">
    <source>
        <dbReference type="EMBL" id="KAK5075887.1"/>
    </source>
</evidence>
<feature type="compositionally biased region" description="Low complexity" evidence="1">
    <location>
        <begin position="181"/>
        <end position="198"/>
    </location>
</feature>
<feature type="region of interest" description="Disordered" evidence="1">
    <location>
        <begin position="132"/>
        <end position="199"/>
    </location>
</feature>
<feature type="compositionally biased region" description="Acidic residues" evidence="1">
    <location>
        <begin position="65"/>
        <end position="75"/>
    </location>
</feature>
<comment type="caution">
    <text evidence="2">The sequence shown here is derived from an EMBL/GenBank/DDBJ whole genome shotgun (WGS) entry which is preliminary data.</text>
</comment>
<feature type="compositionally biased region" description="Polar residues" evidence="1">
    <location>
        <begin position="1"/>
        <end position="10"/>
    </location>
</feature>
<organism evidence="2 3">
    <name type="scientific">Lithohypha guttulata</name>
    <dbReference type="NCBI Taxonomy" id="1690604"/>
    <lineage>
        <taxon>Eukaryota</taxon>
        <taxon>Fungi</taxon>
        <taxon>Dikarya</taxon>
        <taxon>Ascomycota</taxon>
        <taxon>Pezizomycotina</taxon>
        <taxon>Eurotiomycetes</taxon>
        <taxon>Chaetothyriomycetidae</taxon>
        <taxon>Chaetothyriales</taxon>
        <taxon>Trichomeriaceae</taxon>
        <taxon>Lithohypha</taxon>
    </lineage>
</organism>
<dbReference type="EMBL" id="JAVRRG010000236">
    <property type="protein sequence ID" value="KAK5075887.1"/>
    <property type="molecule type" value="Genomic_DNA"/>
</dbReference>
<protein>
    <submittedName>
        <fullName evidence="2">Uncharacterized protein</fullName>
    </submittedName>
</protein>